<evidence type="ECO:0000313" key="2">
    <source>
        <dbReference type="EMBL" id="GBM87910.1"/>
    </source>
</evidence>
<dbReference type="Proteomes" id="UP000499080">
    <property type="component" value="Unassembled WGS sequence"/>
</dbReference>
<sequence>MRKVYCTAIKNLKYEFITDFEKRHIEVPGLGLTDSVFQILQTARQRFCSFFRRGHYERDRGYHYEKAYAYDRIRAHHDIGSNKGAHSDYKAHHGQEGHKDSGSHGAHGYSYFKKQDKAGGQGYRDHGLQYLSPHHHAYGK</sequence>
<evidence type="ECO:0000313" key="3">
    <source>
        <dbReference type="Proteomes" id="UP000499080"/>
    </source>
</evidence>
<dbReference type="AlphaFoldDB" id="A0A4Y2JCX9"/>
<feature type="compositionally biased region" description="Basic and acidic residues" evidence="1">
    <location>
        <begin position="113"/>
        <end position="127"/>
    </location>
</feature>
<organism evidence="2 3">
    <name type="scientific">Araneus ventricosus</name>
    <name type="common">Orbweaver spider</name>
    <name type="synonym">Epeira ventricosa</name>
    <dbReference type="NCBI Taxonomy" id="182803"/>
    <lineage>
        <taxon>Eukaryota</taxon>
        <taxon>Metazoa</taxon>
        <taxon>Ecdysozoa</taxon>
        <taxon>Arthropoda</taxon>
        <taxon>Chelicerata</taxon>
        <taxon>Arachnida</taxon>
        <taxon>Araneae</taxon>
        <taxon>Araneomorphae</taxon>
        <taxon>Entelegynae</taxon>
        <taxon>Araneoidea</taxon>
        <taxon>Araneidae</taxon>
        <taxon>Araneus</taxon>
    </lineage>
</organism>
<reference evidence="2 3" key="1">
    <citation type="journal article" date="2019" name="Sci. Rep.">
        <title>Orb-weaving spider Araneus ventricosus genome elucidates the spidroin gene catalogue.</title>
        <authorList>
            <person name="Kono N."/>
            <person name="Nakamura H."/>
            <person name="Ohtoshi R."/>
            <person name="Moran D.A.P."/>
            <person name="Shinohara A."/>
            <person name="Yoshida Y."/>
            <person name="Fujiwara M."/>
            <person name="Mori M."/>
            <person name="Tomita M."/>
            <person name="Arakawa K."/>
        </authorList>
    </citation>
    <scope>NUCLEOTIDE SEQUENCE [LARGE SCALE GENOMIC DNA]</scope>
</reference>
<name>A0A4Y2JCX9_ARAVE</name>
<gene>
    <name evidence="2" type="ORF">AVEN_170925_1</name>
</gene>
<evidence type="ECO:0000256" key="1">
    <source>
        <dbReference type="SAM" id="MobiDB-lite"/>
    </source>
</evidence>
<protein>
    <submittedName>
        <fullName evidence="2">Uncharacterized protein</fullName>
    </submittedName>
</protein>
<feature type="region of interest" description="Disordered" evidence="1">
    <location>
        <begin position="81"/>
        <end position="140"/>
    </location>
</feature>
<keyword evidence="3" id="KW-1185">Reference proteome</keyword>
<proteinExistence type="predicted"/>
<dbReference type="OrthoDB" id="6430291at2759"/>
<dbReference type="EMBL" id="BGPR01003419">
    <property type="protein sequence ID" value="GBM87910.1"/>
    <property type="molecule type" value="Genomic_DNA"/>
</dbReference>
<feature type="compositionally biased region" description="Basic and acidic residues" evidence="1">
    <location>
        <begin position="81"/>
        <end position="102"/>
    </location>
</feature>
<accession>A0A4Y2JCX9</accession>
<comment type="caution">
    <text evidence="2">The sequence shown here is derived from an EMBL/GenBank/DDBJ whole genome shotgun (WGS) entry which is preliminary data.</text>
</comment>